<evidence type="ECO:0000256" key="1">
    <source>
        <dbReference type="SAM" id="MobiDB-lite"/>
    </source>
</evidence>
<dbReference type="Proteomes" id="UP001341297">
    <property type="component" value="Unassembled WGS sequence"/>
</dbReference>
<feature type="region of interest" description="Disordered" evidence="1">
    <location>
        <begin position="290"/>
        <end position="310"/>
    </location>
</feature>
<evidence type="ECO:0000313" key="4">
    <source>
        <dbReference type="Proteomes" id="UP000036168"/>
    </source>
</evidence>
<dbReference type="OrthoDB" id="1864014at2"/>
<reference evidence="2 4" key="1">
    <citation type="journal article" date="2015" name="Int. J. Syst. Evol. Microbiol.">
        <title>Bacillus glycinifermentans sp. nov., isolated from fermented soybean paste.</title>
        <authorList>
            <person name="Kim S.J."/>
            <person name="Dunlap C.A."/>
            <person name="Kwon S.W."/>
            <person name="Rooney A.P."/>
        </authorList>
    </citation>
    <scope>NUCLEOTIDE SEQUENCE [LARGE SCALE GENOMIC DNA]</scope>
    <source>
        <strain evidence="2 4">GO-13</strain>
    </source>
</reference>
<comment type="caution">
    <text evidence="2">The sequence shown here is derived from an EMBL/GenBank/DDBJ whole genome shotgun (WGS) entry which is preliminary data.</text>
</comment>
<proteinExistence type="predicted"/>
<feature type="compositionally biased region" description="Acidic residues" evidence="1">
    <location>
        <begin position="294"/>
        <end position="304"/>
    </location>
</feature>
<reference evidence="3 5" key="3">
    <citation type="submission" date="2023-03" db="EMBL/GenBank/DDBJ databases">
        <title>Agriculturally important microbes genome sequencing.</title>
        <authorList>
            <person name="Dunlap C."/>
        </authorList>
    </citation>
    <scope>NUCLEOTIDE SEQUENCE [LARGE SCALE GENOMIC DNA]</scope>
    <source>
        <strain evidence="3 5">CBP-3203</strain>
    </source>
</reference>
<accession>A0A0T6BQ59</accession>
<dbReference type="STRING" id="1664069.BGLY_1955"/>
<dbReference type="EMBL" id="JARRTL010000030">
    <property type="protein sequence ID" value="MEC0487340.1"/>
    <property type="molecule type" value="Genomic_DNA"/>
</dbReference>
<name>A0A0T6BQ59_9BACI</name>
<sequence length="310" mass="36109">MATQKIMCSCCGKVQVPTQFYKSESLFTAATGKLTVCKTCLQTEYKKDPENLKHVQNILRMIDRPFIYDIWTASIEEAKTKSKNGDANVFGVYMKNIGMKDFISKNWSDSEYDFKDDQEHTTKMLLAKSNEDVTPEDIEEFIQFWGRGLSVEDYLWLQNEYIDFTNRYECDSKGMELLINQICLTMLDIRKRRENGEKVDQQQKTLQDLLGSSNLKPVQESGASGVEQETFGTLIKKYENERPIPEPEPRWKDPDKIGKYIKVFFLGHLSRMLGIKNEYSEEYWSEMQKHTVEEPVDDEEDEVTENGLIQ</sequence>
<keyword evidence="5" id="KW-1185">Reference proteome</keyword>
<evidence type="ECO:0000313" key="3">
    <source>
        <dbReference type="EMBL" id="MEC0487340.1"/>
    </source>
</evidence>
<dbReference type="RefSeq" id="WP_048354033.1">
    <property type="nucleotide sequence ID" value="NZ_JARRTL010000030.1"/>
</dbReference>
<dbReference type="AlphaFoldDB" id="A0A0T6BQ59"/>
<reference evidence="2" key="2">
    <citation type="submission" date="2015-10" db="EMBL/GenBank/DDBJ databases">
        <authorList>
            <person name="Gilbert D.G."/>
        </authorList>
    </citation>
    <scope>NUCLEOTIDE SEQUENCE</scope>
    <source>
        <strain evidence="2">GO-13</strain>
    </source>
</reference>
<protein>
    <submittedName>
        <fullName evidence="2">Uncharacterized protein</fullName>
    </submittedName>
</protein>
<evidence type="ECO:0000313" key="5">
    <source>
        <dbReference type="Proteomes" id="UP001341297"/>
    </source>
</evidence>
<dbReference type="EMBL" id="LECW02000016">
    <property type="protein sequence ID" value="KRT93771.1"/>
    <property type="molecule type" value="Genomic_DNA"/>
</dbReference>
<evidence type="ECO:0000313" key="2">
    <source>
        <dbReference type="EMBL" id="KRT93771.1"/>
    </source>
</evidence>
<dbReference type="Proteomes" id="UP000036168">
    <property type="component" value="Unassembled WGS sequence"/>
</dbReference>
<organism evidence="2 4">
    <name type="scientific">Bacillus glycinifermentans</name>
    <dbReference type="NCBI Taxonomy" id="1664069"/>
    <lineage>
        <taxon>Bacteria</taxon>
        <taxon>Bacillati</taxon>
        <taxon>Bacillota</taxon>
        <taxon>Bacilli</taxon>
        <taxon>Bacillales</taxon>
        <taxon>Bacillaceae</taxon>
        <taxon>Bacillus</taxon>
    </lineage>
</organism>
<gene>
    <name evidence="2" type="ORF">AB447_216820</name>
    <name evidence="3" type="ORF">P8828_21540</name>
</gene>